<dbReference type="InterPro" id="IPR001791">
    <property type="entry name" value="Laminin_G"/>
</dbReference>
<dbReference type="PROSITE" id="PS50022">
    <property type="entry name" value="FA58C_3"/>
    <property type="match status" value="1"/>
</dbReference>
<gene>
    <name evidence="24" type="ORF">Q5P01_010680</name>
</gene>
<feature type="domain" description="G-protein coupled receptors family 1 profile" evidence="22">
    <location>
        <begin position="85"/>
        <end position="299"/>
    </location>
</feature>
<keyword evidence="12 18" id="KW-0472">Membrane</keyword>
<dbReference type="InterPro" id="IPR000276">
    <property type="entry name" value="GPCR_Rhodpsn"/>
</dbReference>
<evidence type="ECO:0000259" key="19">
    <source>
        <dbReference type="PROSITE" id="PS50022"/>
    </source>
</evidence>
<feature type="domain" description="Laminin G" evidence="20">
    <location>
        <begin position="710"/>
        <end position="884"/>
    </location>
</feature>
<keyword evidence="16" id="KW-0675">Receptor</keyword>
<dbReference type="NCBIfam" id="NF040941">
    <property type="entry name" value="GGGWT_bact"/>
    <property type="match status" value="1"/>
</dbReference>
<keyword evidence="16" id="KW-0297">G-protein coupled receptor</keyword>
<dbReference type="Gene3D" id="1.20.1070.10">
    <property type="entry name" value="Rhodopsin 7-helix transmembrane proteins"/>
    <property type="match status" value="1"/>
</dbReference>
<dbReference type="SMART" id="SM00282">
    <property type="entry name" value="LamG"/>
    <property type="match status" value="4"/>
</dbReference>
<keyword evidence="6 16" id="KW-0812">Transmembrane</keyword>
<dbReference type="PROSITE" id="PS01285">
    <property type="entry name" value="FA58C_1"/>
    <property type="match status" value="1"/>
</dbReference>
<evidence type="ECO:0000256" key="1">
    <source>
        <dbReference type="ARBA" id="ARBA00004403"/>
    </source>
</evidence>
<dbReference type="PRINTS" id="PR00237">
    <property type="entry name" value="GPCRRHODOPSN"/>
</dbReference>
<dbReference type="PROSITE" id="PS51406">
    <property type="entry name" value="FIBRINOGEN_C_2"/>
    <property type="match status" value="1"/>
</dbReference>
<dbReference type="GO" id="GO:0006935">
    <property type="term" value="P:chemotaxis"/>
    <property type="evidence" value="ECO:0007669"/>
    <property type="project" value="InterPro"/>
</dbReference>
<comment type="similarity">
    <text evidence="3">Belongs to the neurexin family.</text>
</comment>
<evidence type="ECO:0000256" key="9">
    <source>
        <dbReference type="ARBA" id="ARBA00022889"/>
    </source>
</evidence>
<comment type="subcellular location">
    <subcellularLocation>
        <location evidence="1">Cell junction</location>
        <location evidence="1">Paranodal septate junction</location>
    </subcellularLocation>
    <subcellularLocation>
        <location evidence="2">Membrane</location>
        <topology evidence="2">Single-pass type I membrane protein</topology>
    </subcellularLocation>
</comment>
<sequence length="1657" mass="184114">MQTGAGYTAHSRRPAPHTSSGQIAAMNDDEYQNFLDLFNYTEDTSEPSYVVSNAVKLCAKIGVNEFGAKFIPVFYYVNFLLSYIGNGLVLFIIYKYEKLNTVTNIFLLNLVISNILFASSLPFWATYHLSEWIFGLAMCKLVSSAYFIGFYSSILFLTLMTFDRYLAVVHAITAAKSRKKMYAITASVGVWLLSVVASVKELVLQNVWVNVHAGLMCEESGYSDSIMQRWRLVSYYQQFLLFFIIPLFLVMYCYISITIRVLSTRMKEKCRAIKLIFIIIFTFFACWTPYNIVILLQAIQVSSTSKESSCSDSESLDYALQTTGRHRDPAGPASWTLLVQVTMSPLTALLLLPVAGSIISTCIATASGSRKCEDSLATPLPYSSFTSSSVFARTYGAGYAKLNRKQGAGGWSPLDIDRYQWLQVDLGARKQVVAIATQGRSSSSDWTRRYRLLYSDTQKNWRPYLQDGNIWTFEGNVNSEGVVRHDLQHTILARYIRFIPLEWSREGRTGVRLELYGCSYWADVISFDGHGVISYRFRSKKMKIVRDVISLKFRTTAGDGVLLHGEGQQGDYISLELRRARLQLSINLGSNQYGSIQGHTSVTSGSLLDDDHWHSVVIERYRRNVNFTLDHHTQQFRTNGEFDHLDLDYEISFGGLPVSAKPSSGGSENFVGCMEGITYNGENITNLVRRKKVDTSSFRNLTFSCAESNSFPVFFNSTSFLRLPGQSDSDTLSVTLSFRTWNPNGLLMFTALVDGWVEVGLTEGKVTVYMNVTQKKNTRIDISSGSGLNDGQWHSVHLNALENYAMLTVDGDEASTVRTAIPIQIQTGGTYYFGGYFLHTNPRSPQRSFQGCMQRIHIDNHLADLRAVEQGLIGTFENVSLDMCAIIDRCVPNHCEHGGHCSQTWDTFSCNCNGTGYTGATCHTSIYQQSCEEYKNLGKTSGSYWIDPDGSGSIAPFRVSCNMTEEKVWTTLKNNLSPQTSISSADQEGKAVLQITYNVTDEQVFSVTSSAEYCEQYVAYACRMSRLLNTPGGTPFTWWVGRANERHSYWGGSGPGIRKCLCGIENNCSDPKRYCNCDADVRAWREDSGLLVYKDHLPVRQVVVGDTSRAGSEAKLTVGPLKCQGDRNYWNAASFSSPASYLHFSSFRGETSTDISFYFKTSSTHGVFLENLGATDVLHIELRGASVVVFCFDVGSERVELSVRSPVPLNDDQWHRVEAEKNIKEAVLQLNGQHREVRPTRPQGYTKPEFYSDLYVGASSGQRGFLGCMRALKINGVTLDLEETAKATPGVNPGCQGHCSSYGMHCKNGGRCVEQYNGYSCDCSLTAYDGPFCTDDVGGYFETGTLVRYDFLQEAGPFALREVKSPPSVGVPNEANLTQEELVFSFSTSSTPSILVYISSRTQDYLAVVLRHNGTLQIRYSLGGLAEPYTIDVDHRNMANGQPHSVNLTRNLKEIRLQLDHYPVSTYTLPETSDTQFNLVKSLFLGKVFETGQIDPILIERYNTPGFVGCLSRVQFNSVAPLKAALRSGMAAPVSTHGILVPSNCGALPLTITPMASASDPWHIEAAGAVSPLNEDKANGDGVDRNSAIIGGIISMVIFTVLCIMVFVIRHMFRHKGSYHTNEAKGAESADCADAAIIVNDPAFTETIDESKKEWFI</sequence>
<feature type="domain" description="EGF-like" evidence="21">
    <location>
        <begin position="1296"/>
        <end position="1334"/>
    </location>
</feature>
<feature type="transmembrane region" description="Helical" evidence="18">
    <location>
        <begin position="181"/>
        <end position="199"/>
    </location>
</feature>
<evidence type="ECO:0000256" key="4">
    <source>
        <dbReference type="ARBA" id="ARBA00022536"/>
    </source>
</evidence>
<dbReference type="InterPro" id="IPR036056">
    <property type="entry name" value="Fibrinogen-like_C"/>
</dbReference>
<dbReference type="GO" id="GO:0007155">
    <property type="term" value="P:cell adhesion"/>
    <property type="evidence" value="ECO:0007669"/>
    <property type="project" value="UniProtKB-KW"/>
</dbReference>
<evidence type="ECO:0000313" key="25">
    <source>
        <dbReference type="Proteomes" id="UP001187415"/>
    </source>
</evidence>
<evidence type="ECO:0000256" key="2">
    <source>
        <dbReference type="ARBA" id="ARBA00004479"/>
    </source>
</evidence>
<protein>
    <recommendedName>
        <fullName evidence="26">Contactin-associated protein-like 2</fullName>
    </recommendedName>
</protein>
<dbReference type="Gene3D" id="2.60.120.260">
    <property type="entry name" value="Galactose-binding domain-like"/>
    <property type="match status" value="1"/>
</dbReference>
<reference evidence="24" key="1">
    <citation type="submission" date="2023-07" db="EMBL/GenBank/DDBJ databases">
        <title>Chromosome-level Genome Assembly of Striped Snakehead (Channa striata).</title>
        <authorList>
            <person name="Liu H."/>
        </authorList>
    </citation>
    <scope>NUCLEOTIDE SEQUENCE</scope>
    <source>
        <strain evidence="24">Gz</strain>
        <tissue evidence="24">Muscle</tissue>
    </source>
</reference>
<feature type="domain" description="Laminin G" evidence="20">
    <location>
        <begin position="524"/>
        <end position="705"/>
    </location>
</feature>
<evidence type="ECO:0000256" key="7">
    <source>
        <dbReference type="ARBA" id="ARBA00022729"/>
    </source>
</evidence>
<dbReference type="GO" id="GO:0033010">
    <property type="term" value="C:paranodal junction"/>
    <property type="evidence" value="ECO:0007669"/>
    <property type="project" value="UniProtKB-SubCell"/>
</dbReference>
<feature type="domain" description="Fibrinogen C-terminal" evidence="23">
    <location>
        <begin position="922"/>
        <end position="974"/>
    </location>
</feature>
<keyword evidence="11 18" id="KW-1133">Transmembrane helix</keyword>
<dbReference type="SUPFAM" id="SSF49899">
    <property type="entry name" value="Concanavalin A-like lectins/glucanases"/>
    <property type="match status" value="4"/>
</dbReference>
<dbReference type="InterPro" id="IPR013320">
    <property type="entry name" value="ConA-like_dom_sf"/>
</dbReference>
<evidence type="ECO:0000259" key="20">
    <source>
        <dbReference type="PROSITE" id="PS50025"/>
    </source>
</evidence>
<feature type="domain" description="Laminin G" evidence="20">
    <location>
        <begin position="1348"/>
        <end position="1545"/>
    </location>
</feature>
<feature type="transmembrane region" description="Helical" evidence="18">
    <location>
        <begin position="1588"/>
        <end position="1609"/>
    </location>
</feature>
<keyword evidence="8" id="KW-0677">Repeat</keyword>
<evidence type="ECO:0000256" key="6">
    <source>
        <dbReference type="ARBA" id="ARBA00022692"/>
    </source>
</evidence>
<dbReference type="Pfam" id="PF02210">
    <property type="entry name" value="Laminin_G_2"/>
    <property type="match status" value="4"/>
</dbReference>
<evidence type="ECO:0000313" key="24">
    <source>
        <dbReference type="EMBL" id="KAK2844021.1"/>
    </source>
</evidence>
<dbReference type="InterPro" id="IPR050372">
    <property type="entry name" value="Neurexin-related_CASP"/>
</dbReference>
<dbReference type="InterPro" id="IPR017452">
    <property type="entry name" value="GPCR_Rhodpsn_7TM"/>
</dbReference>
<dbReference type="FunFam" id="2.10.25.10:FF:000015">
    <property type="entry name" value="neurexin-1 isoform X1"/>
    <property type="match status" value="1"/>
</dbReference>
<evidence type="ECO:0008006" key="26">
    <source>
        <dbReference type="Google" id="ProtNLM"/>
    </source>
</evidence>
<dbReference type="PROSITE" id="PS50262">
    <property type="entry name" value="G_PROTEIN_RECEP_F1_2"/>
    <property type="match status" value="1"/>
</dbReference>
<evidence type="ECO:0000256" key="13">
    <source>
        <dbReference type="ARBA" id="ARBA00023157"/>
    </source>
</evidence>
<keyword evidence="25" id="KW-1185">Reference proteome</keyword>
<feature type="domain" description="Laminin G" evidence="20">
    <location>
        <begin position="1131"/>
        <end position="1295"/>
    </location>
</feature>
<dbReference type="InterPro" id="IPR003585">
    <property type="entry name" value="Neurexin-like"/>
</dbReference>
<keyword evidence="7" id="KW-0732">Signal</keyword>
<dbReference type="GO" id="GO:0016020">
    <property type="term" value="C:membrane"/>
    <property type="evidence" value="ECO:0007669"/>
    <property type="project" value="UniProtKB-SubCell"/>
</dbReference>
<dbReference type="InterPro" id="IPR000742">
    <property type="entry name" value="EGF"/>
</dbReference>
<name>A0AA88MSL0_CHASR</name>
<evidence type="ECO:0000259" key="23">
    <source>
        <dbReference type="PROSITE" id="PS51406"/>
    </source>
</evidence>
<evidence type="ECO:0000256" key="11">
    <source>
        <dbReference type="ARBA" id="ARBA00022989"/>
    </source>
</evidence>
<dbReference type="PANTHER" id="PTHR15036">
    <property type="entry name" value="PIKACHURIN-LIKE PROTEIN"/>
    <property type="match status" value="1"/>
</dbReference>
<feature type="transmembrane region" description="Helical" evidence="18">
    <location>
        <begin position="275"/>
        <end position="299"/>
    </location>
</feature>
<dbReference type="FunFam" id="2.60.120.260:FF:000016">
    <property type="entry name" value="Contactin-associated protein-like 4 isoform 1"/>
    <property type="match status" value="1"/>
</dbReference>
<feature type="disulfide bond" evidence="15">
    <location>
        <begin position="1268"/>
        <end position="1295"/>
    </location>
</feature>
<feature type="transmembrane region" description="Helical" evidence="18">
    <location>
        <begin position="106"/>
        <end position="127"/>
    </location>
</feature>
<dbReference type="PANTHER" id="PTHR15036:SF33">
    <property type="entry name" value="CONTACTIN-ASSOCIATED PROTEIN-LIKE 2"/>
    <property type="match status" value="1"/>
</dbReference>
<comment type="caution">
    <text evidence="24">The sequence shown here is derived from an EMBL/GenBank/DDBJ whole genome shotgun (WGS) entry which is preliminary data.</text>
</comment>
<evidence type="ECO:0000256" key="14">
    <source>
        <dbReference type="PROSITE-ProRule" id="PRU00076"/>
    </source>
</evidence>
<organism evidence="24 25">
    <name type="scientific">Channa striata</name>
    <name type="common">Snakehead murrel</name>
    <name type="synonym">Ophicephalus striatus</name>
    <dbReference type="NCBI Taxonomy" id="64152"/>
    <lineage>
        <taxon>Eukaryota</taxon>
        <taxon>Metazoa</taxon>
        <taxon>Chordata</taxon>
        <taxon>Craniata</taxon>
        <taxon>Vertebrata</taxon>
        <taxon>Euteleostomi</taxon>
        <taxon>Actinopterygii</taxon>
        <taxon>Neopterygii</taxon>
        <taxon>Teleostei</taxon>
        <taxon>Neoteleostei</taxon>
        <taxon>Acanthomorphata</taxon>
        <taxon>Anabantaria</taxon>
        <taxon>Anabantiformes</taxon>
        <taxon>Channoidei</taxon>
        <taxon>Channidae</taxon>
        <taxon>Channa</taxon>
    </lineage>
</organism>
<keyword evidence="16" id="KW-0807">Transducer</keyword>
<feature type="transmembrane region" description="Helical" evidence="18">
    <location>
        <begin position="73"/>
        <end position="94"/>
    </location>
</feature>
<feature type="transmembrane region" description="Helical" evidence="18">
    <location>
        <begin position="239"/>
        <end position="263"/>
    </location>
</feature>
<dbReference type="PROSITE" id="PS50025">
    <property type="entry name" value="LAM_G_DOMAIN"/>
    <property type="match status" value="4"/>
</dbReference>
<dbReference type="Gene3D" id="2.60.120.200">
    <property type="match status" value="4"/>
</dbReference>
<evidence type="ECO:0000256" key="18">
    <source>
        <dbReference type="SAM" id="Phobius"/>
    </source>
</evidence>
<dbReference type="Gene3D" id="2.60.120.1000">
    <property type="match status" value="1"/>
</dbReference>
<evidence type="ECO:0000256" key="5">
    <source>
        <dbReference type="ARBA" id="ARBA00022553"/>
    </source>
</evidence>
<dbReference type="InterPro" id="IPR008979">
    <property type="entry name" value="Galactose-bd-like_sf"/>
</dbReference>
<evidence type="ECO:0000256" key="15">
    <source>
        <dbReference type="PROSITE-ProRule" id="PRU00122"/>
    </source>
</evidence>
<comment type="similarity">
    <text evidence="16">Belongs to the G-protein coupled receptor 1 family.</text>
</comment>
<evidence type="ECO:0000259" key="21">
    <source>
        <dbReference type="PROSITE" id="PS50026"/>
    </source>
</evidence>
<dbReference type="PRINTS" id="PR00657">
    <property type="entry name" value="CCCHEMOKINER"/>
</dbReference>
<dbReference type="CDD" id="cd00110">
    <property type="entry name" value="LamG"/>
    <property type="match status" value="4"/>
</dbReference>
<dbReference type="SUPFAM" id="SSF81321">
    <property type="entry name" value="Family A G protein-coupled receptor-like"/>
    <property type="match status" value="1"/>
</dbReference>
<keyword evidence="10" id="KW-0965">Cell junction</keyword>
<dbReference type="Pfam" id="PF00001">
    <property type="entry name" value="7tm_1"/>
    <property type="match status" value="1"/>
</dbReference>
<dbReference type="SUPFAM" id="SSF49785">
    <property type="entry name" value="Galactose-binding domain-like"/>
    <property type="match status" value="1"/>
</dbReference>
<dbReference type="Gene3D" id="2.10.25.10">
    <property type="entry name" value="Laminin"/>
    <property type="match status" value="1"/>
</dbReference>
<dbReference type="InterPro" id="IPR000421">
    <property type="entry name" value="FA58C"/>
</dbReference>
<dbReference type="SMART" id="SM00231">
    <property type="entry name" value="FA58C"/>
    <property type="match status" value="1"/>
</dbReference>
<dbReference type="Pfam" id="PF00754">
    <property type="entry name" value="F5_F8_type_C"/>
    <property type="match status" value="1"/>
</dbReference>
<accession>A0AA88MSL0</accession>
<proteinExistence type="inferred from homology"/>
<dbReference type="SMART" id="SM00181">
    <property type="entry name" value="EGF"/>
    <property type="match status" value="2"/>
</dbReference>
<feature type="domain" description="EGF-like" evidence="21">
    <location>
        <begin position="886"/>
        <end position="923"/>
    </location>
</feature>
<evidence type="ECO:0000256" key="16">
    <source>
        <dbReference type="RuleBase" id="RU000688"/>
    </source>
</evidence>
<evidence type="ECO:0000256" key="12">
    <source>
        <dbReference type="ARBA" id="ARBA00023136"/>
    </source>
</evidence>
<dbReference type="InterPro" id="IPR000355">
    <property type="entry name" value="Chemokine_rcpt"/>
</dbReference>
<feature type="domain" description="F5/8 type C" evidence="19">
    <location>
        <begin position="365"/>
        <end position="518"/>
    </location>
</feature>
<dbReference type="Proteomes" id="UP001187415">
    <property type="component" value="Unassembled WGS sequence"/>
</dbReference>
<evidence type="ECO:0000259" key="22">
    <source>
        <dbReference type="PROSITE" id="PS50262"/>
    </source>
</evidence>
<evidence type="ECO:0000256" key="8">
    <source>
        <dbReference type="ARBA" id="ARBA00022737"/>
    </source>
</evidence>
<dbReference type="CDD" id="cd00054">
    <property type="entry name" value="EGF_CA"/>
    <property type="match status" value="2"/>
</dbReference>
<dbReference type="GO" id="GO:0004950">
    <property type="term" value="F:chemokine receptor activity"/>
    <property type="evidence" value="ECO:0007669"/>
    <property type="project" value="InterPro"/>
</dbReference>
<keyword evidence="5" id="KW-0597">Phosphoprotein</keyword>
<evidence type="ECO:0000256" key="3">
    <source>
        <dbReference type="ARBA" id="ARBA00010241"/>
    </source>
</evidence>
<dbReference type="PROSITE" id="PS50026">
    <property type="entry name" value="EGF_3"/>
    <property type="match status" value="2"/>
</dbReference>
<comment type="caution">
    <text evidence="14">Lacks conserved residue(s) required for the propagation of feature annotation.</text>
</comment>
<dbReference type="SMART" id="SM00294">
    <property type="entry name" value="4.1m"/>
    <property type="match status" value="1"/>
</dbReference>
<dbReference type="InterPro" id="IPR002181">
    <property type="entry name" value="Fibrinogen_a/b/g_C_dom"/>
</dbReference>
<feature type="transmembrane region" description="Helical" evidence="18">
    <location>
        <begin position="133"/>
        <end position="160"/>
    </location>
</feature>
<keyword evidence="9" id="KW-0130">Cell adhesion</keyword>
<dbReference type="PROSITE" id="PS00237">
    <property type="entry name" value="G_PROTEIN_RECEP_F1_1"/>
    <property type="match status" value="1"/>
</dbReference>
<evidence type="ECO:0000256" key="17">
    <source>
        <dbReference type="SAM" id="MobiDB-lite"/>
    </source>
</evidence>
<dbReference type="EMBL" id="JAUPFM010000008">
    <property type="protein sequence ID" value="KAK2844021.1"/>
    <property type="molecule type" value="Genomic_DNA"/>
</dbReference>
<dbReference type="CDD" id="cd00057">
    <property type="entry name" value="FA58C"/>
    <property type="match status" value="1"/>
</dbReference>
<dbReference type="SUPFAM" id="SSF56496">
    <property type="entry name" value="Fibrinogen C-terminal domain-like"/>
    <property type="match status" value="1"/>
</dbReference>
<keyword evidence="13 15" id="KW-1015">Disulfide bond</keyword>
<evidence type="ECO:0000256" key="10">
    <source>
        <dbReference type="ARBA" id="ARBA00022949"/>
    </source>
</evidence>
<keyword evidence="4 14" id="KW-0245">EGF-like domain</keyword>
<feature type="region of interest" description="Disordered" evidence="17">
    <location>
        <begin position="1"/>
        <end position="22"/>
    </location>
</feature>